<organism evidence="1 2">
    <name type="scientific">Yersinia canariae</name>
    <dbReference type="NCBI Taxonomy" id="2607663"/>
    <lineage>
        <taxon>Bacteria</taxon>
        <taxon>Pseudomonadati</taxon>
        <taxon>Pseudomonadota</taxon>
        <taxon>Gammaproteobacteria</taxon>
        <taxon>Enterobacterales</taxon>
        <taxon>Yersiniaceae</taxon>
        <taxon>Yersinia</taxon>
    </lineage>
</organism>
<dbReference type="RefSeq" id="WP_159677390.1">
    <property type="nucleotide sequence ID" value="NZ_CP043727.1"/>
</dbReference>
<name>A0A857EX38_9GAMM</name>
<gene>
    <name evidence="1" type="ORF">F0T03_05435</name>
</gene>
<dbReference type="SUPFAM" id="SSF52540">
    <property type="entry name" value="P-loop containing nucleoside triphosphate hydrolases"/>
    <property type="match status" value="1"/>
</dbReference>
<protein>
    <submittedName>
        <fullName evidence="1">Uncharacterized protein</fullName>
    </submittedName>
</protein>
<dbReference type="Gene3D" id="3.40.50.300">
    <property type="entry name" value="P-loop containing nucleotide triphosphate hydrolases"/>
    <property type="match status" value="1"/>
</dbReference>
<reference evidence="2" key="1">
    <citation type="submission" date="2019-09" db="EMBL/GenBank/DDBJ databases">
        <title>Yersinia canariae sp. nov., isolated from a human yersiniosis case.</title>
        <authorList>
            <person name="Nguyen S.V."/>
            <person name="Greig D."/>
            <person name="Hurley D."/>
            <person name="Cao Y."/>
            <person name="McCabe E."/>
            <person name="Mitchell M."/>
            <person name="Jenkins C."/>
            <person name="Fanning S."/>
        </authorList>
    </citation>
    <scope>NUCLEOTIDE SEQUENCE [LARGE SCALE GENOMIC DNA]</scope>
    <source>
        <strain evidence="2">NCTC 14382</strain>
    </source>
</reference>
<accession>A0A857EX38</accession>
<dbReference type="EMBL" id="CP043727">
    <property type="protein sequence ID" value="QHB31661.1"/>
    <property type="molecule type" value="Genomic_DNA"/>
</dbReference>
<dbReference type="InterPro" id="IPR027417">
    <property type="entry name" value="P-loop_NTPase"/>
</dbReference>
<sequence>MSTFLDTKTSMIVYALEKSLGSYIKRDNGSRNVDLLQEHFDARSAEEIEKGRGVINNTSALIEASYISDIFNYALIISKGSSDYEKLNELKDFCIKINLFFIRNQISHPSRTFHDHYWYCAAAIASHPMIEALQLNLVQESFYAALSGQLKEPPEEWLKQVSWEIENNLPEKFDHDITSLIGRKNEKKEVLKAINNKRINFIAIVAPGGVGKTALALDFLKELSLSPDARNEFGRICYVTLKKHHLTVDGIKELENVDSIIEIKKEILYFLEPESNLSDDGIDSLFENTIEKQNSSNILLCIDNLETLLRDGPEEFIRFQYSLPSNFKVMVTSRVMVDGAYPIILKELQSSGAEHLARSYSDKKGMMNITHQELVKIAKFSHYNPLAIRLTIDAVHSGVPVPDSIEKAKKDIAAFSYNNLIETLSDEAVLILECLFISGSVSRNYLSHFLEMDQDLSARAIKELANTSLISRSSSSNGEDLFSLSESVKELLMLNPRNTAARSQLAEKERKQRQSLLHLQKFQTDKEIHKFDYRYIPHSCPESLQILINETNRILVPKNPNRDKIILSYEKFRTLQQIYNKEAIFLRTYSRLLAALGDYPTAISTIKSAIKLEEENPLNKLTLVYFFKDWGDFIEAQNTAQELINEGFDDPDKSGSIFSATITKEYLGVHLYGKEYSDVIEYTNDWKKSNHIQEVSYFRVAALKRSIENTYKIDLGNVITHLREIIYITEFIFNNYELNERLADEGIKAIYLVENIITEGVFYPQEFINDMILFAEKNLSEMTKYSKSFNMKSKDVIKIIRTFMMYKTPNNPFKEKKWMDFTDAENQIDFELKTWERNGYIIVEIYNDLTIDKGFVFAKKNDGEEFLIHIDSCININKSKWTEFKKGRKLAIKFTKTKKGFASSETHQV</sequence>
<evidence type="ECO:0000313" key="1">
    <source>
        <dbReference type="EMBL" id="QHB31661.1"/>
    </source>
</evidence>
<dbReference type="Proteomes" id="UP000464402">
    <property type="component" value="Chromosome"/>
</dbReference>
<dbReference type="KEGG" id="yca:F0T03_05435"/>
<evidence type="ECO:0000313" key="2">
    <source>
        <dbReference type="Proteomes" id="UP000464402"/>
    </source>
</evidence>
<keyword evidence="2" id="KW-1185">Reference proteome</keyword>
<proteinExistence type="predicted"/>
<dbReference type="AlphaFoldDB" id="A0A857EX38"/>